<dbReference type="STRING" id="200991.AUC31_01815"/>
<dbReference type="GO" id="GO:0003700">
    <property type="term" value="F:DNA-binding transcription factor activity"/>
    <property type="evidence" value="ECO:0007669"/>
    <property type="project" value="InterPro"/>
</dbReference>
<keyword evidence="1" id="KW-0805">Transcription regulation</keyword>
<dbReference type="InterPro" id="IPR020449">
    <property type="entry name" value="Tscrpt_reg_AraC-type_HTH"/>
</dbReference>
<evidence type="ECO:0000256" key="1">
    <source>
        <dbReference type="ARBA" id="ARBA00023015"/>
    </source>
</evidence>
<dbReference type="Proteomes" id="UP000067683">
    <property type="component" value="Chromosome"/>
</dbReference>
<keyword evidence="3" id="KW-0804">Transcription</keyword>
<dbReference type="SMART" id="SM00342">
    <property type="entry name" value="HTH_ARAC"/>
    <property type="match status" value="1"/>
</dbReference>
<dbReference type="PROSITE" id="PS01124">
    <property type="entry name" value="HTH_ARAC_FAMILY_2"/>
    <property type="match status" value="1"/>
</dbReference>
<sequence length="153" mass="17489">MLMEKESGNGSSKIFLEHSFSQLSLLLAKTAIGTHTPAMVTDPFRTVQPALFQVMVALKDDYQHAWTLDEMAAILDISKFQLAHLFKEKIGVSPYSWLQLYRLVRAQKLLMQTNRTITDIAYDCGFSSIGSFNQLFKRLYGFSPRIFRQESSK</sequence>
<dbReference type="KEGG" id="prt:AUC31_01815"/>
<dbReference type="GO" id="GO:0043565">
    <property type="term" value="F:sequence-specific DNA binding"/>
    <property type="evidence" value="ECO:0007669"/>
    <property type="project" value="InterPro"/>
</dbReference>
<organism evidence="5 6">
    <name type="scientific">Planococcus rifietoensis</name>
    <dbReference type="NCBI Taxonomy" id="200991"/>
    <lineage>
        <taxon>Bacteria</taxon>
        <taxon>Bacillati</taxon>
        <taxon>Bacillota</taxon>
        <taxon>Bacilli</taxon>
        <taxon>Bacillales</taxon>
        <taxon>Caryophanaceae</taxon>
        <taxon>Planococcus</taxon>
    </lineage>
</organism>
<name>A0A0U2ZCE4_9BACL</name>
<evidence type="ECO:0000313" key="5">
    <source>
        <dbReference type="EMBL" id="ALS76948.1"/>
    </source>
</evidence>
<dbReference type="PANTHER" id="PTHR43280">
    <property type="entry name" value="ARAC-FAMILY TRANSCRIPTIONAL REGULATOR"/>
    <property type="match status" value="1"/>
</dbReference>
<protein>
    <submittedName>
        <fullName evidence="5">AraC family transcriptional regulator</fullName>
    </submittedName>
</protein>
<accession>A0A0U2ZCE4</accession>
<dbReference type="AlphaFoldDB" id="A0A0U2ZCE4"/>
<dbReference type="PRINTS" id="PR00032">
    <property type="entry name" value="HTHARAC"/>
</dbReference>
<evidence type="ECO:0000256" key="3">
    <source>
        <dbReference type="ARBA" id="ARBA00023163"/>
    </source>
</evidence>
<dbReference type="InterPro" id="IPR018062">
    <property type="entry name" value="HTH_AraC-typ_CS"/>
</dbReference>
<dbReference type="Pfam" id="PF12833">
    <property type="entry name" value="HTH_18"/>
    <property type="match status" value="1"/>
</dbReference>
<dbReference type="Gene3D" id="1.10.10.60">
    <property type="entry name" value="Homeodomain-like"/>
    <property type="match status" value="2"/>
</dbReference>
<dbReference type="PANTHER" id="PTHR43280:SF28">
    <property type="entry name" value="HTH-TYPE TRANSCRIPTIONAL ACTIVATOR RHAS"/>
    <property type="match status" value="1"/>
</dbReference>
<dbReference type="PROSITE" id="PS00041">
    <property type="entry name" value="HTH_ARAC_FAMILY_1"/>
    <property type="match status" value="1"/>
</dbReference>
<dbReference type="InterPro" id="IPR009057">
    <property type="entry name" value="Homeodomain-like_sf"/>
</dbReference>
<dbReference type="SUPFAM" id="SSF46689">
    <property type="entry name" value="Homeodomain-like"/>
    <property type="match status" value="2"/>
</dbReference>
<feature type="domain" description="HTH araC/xylS-type" evidence="4">
    <location>
        <begin position="52"/>
        <end position="150"/>
    </location>
</feature>
<evidence type="ECO:0000313" key="6">
    <source>
        <dbReference type="Proteomes" id="UP000067683"/>
    </source>
</evidence>
<dbReference type="OrthoDB" id="5337216at2"/>
<proteinExistence type="predicted"/>
<evidence type="ECO:0000259" key="4">
    <source>
        <dbReference type="PROSITE" id="PS01124"/>
    </source>
</evidence>
<reference evidence="5" key="1">
    <citation type="submission" date="2016-01" db="EMBL/GenBank/DDBJ databases">
        <title>Complete genome of Planococcus rifietoensis type strain M8.</title>
        <authorList>
            <person name="See-Too W.S."/>
        </authorList>
    </citation>
    <scope>NUCLEOTIDE SEQUENCE [LARGE SCALE GENOMIC DNA]</scope>
    <source>
        <strain evidence="5">M8</strain>
    </source>
</reference>
<dbReference type="InterPro" id="IPR018060">
    <property type="entry name" value="HTH_AraC"/>
</dbReference>
<keyword evidence="2" id="KW-0238">DNA-binding</keyword>
<gene>
    <name evidence="5" type="ORF">AUC31_01815</name>
</gene>
<evidence type="ECO:0000256" key="2">
    <source>
        <dbReference type="ARBA" id="ARBA00023125"/>
    </source>
</evidence>
<dbReference type="EMBL" id="CP013659">
    <property type="protein sequence ID" value="ALS76948.1"/>
    <property type="molecule type" value="Genomic_DNA"/>
</dbReference>
<keyword evidence="6" id="KW-1185">Reference proteome</keyword>